<evidence type="ECO:0000313" key="17">
    <source>
        <dbReference type="Proteomes" id="UP000199373"/>
    </source>
</evidence>
<keyword evidence="8 13" id="KW-0067">ATP-binding</keyword>
<keyword evidence="6 13" id="KW-0547">Nucleotide-binding</keyword>
<evidence type="ECO:0000256" key="13">
    <source>
        <dbReference type="PROSITE-ProRule" id="PRU00289"/>
    </source>
</evidence>
<dbReference type="Pfam" id="PF17854">
    <property type="entry name" value="FtsK_alpha"/>
    <property type="match status" value="1"/>
</dbReference>
<feature type="transmembrane region" description="Helical" evidence="14">
    <location>
        <begin position="145"/>
        <end position="168"/>
    </location>
</feature>
<dbReference type="GO" id="GO:0005524">
    <property type="term" value="F:ATP binding"/>
    <property type="evidence" value="ECO:0007669"/>
    <property type="project" value="UniProtKB-UniRule"/>
</dbReference>
<organism evidence="16 17">
    <name type="scientific">Prevotella aff. ruminicola Tc2-24</name>
    <dbReference type="NCBI Taxonomy" id="81582"/>
    <lineage>
        <taxon>Bacteria</taxon>
        <taxon>Pseudomonadati</taxon>
        <taxon>Bacteroidota</taxon>
        <taxon>Bacteroidia</taxon>
        <taxon>Bacteroidales</taxon>
        <taxon>Prevotellaceae</taxon>
        <taxon>Prevotella</taxon>
    </lineage>
</organism>
<dbReference type="Gene3D" id="3.30.980.40">
    <property type="match status" value="1"/>
</dbReference>
<protein>
    <submittedName>
        <fullName evidence="16">DNA segregation ATPase FtsK/SpoIIIE, S-DNA-T family</fullName>
    </submittedName>
</protein>
<feature type="transmembrane region" description="Helical" evidence="14">
    <location>
        <begin position="199"/>
        <end position="222"/>
    </location>
</feature>
<evidence type="ECO:0000256" key="14">
    <source>
        <dbReference type="SAM" id="Phobius"/>
    </source>
</evidence>
<dbReference type="InterPro" id="IPR027417">
    <property type="entry name" value="P-loop_NTPase"/>
</dbReference>
<dbReference type="PROSITE" id="PS50901">
    <property type="entry name" value="FTSK"/>
    <property type="match status" value="1"/>
</dbReference>
<evidence type="ECO:0000256" key="4">
    <source>
        <dbReference type="ARBA" id="ARBA00022618"/>
    </source>
</evidence>
<dbReference type="AlphaFoldDB" id="A0A1I0M3G8"/>
<dbReference type="GO" id="GO:0007059">
    <property type="term" value="P:chromosome segregation"/>
    <property type="evidence" value="ECO:0007669"/>
    <property type="project" value="UniProtKB-KW"/>
</dbReference>
<evidence type="ECO:0000256" key="1">
    <source>
        <dbReference type="ARBA" id="ARBA00004651"/>
    </source>
</evidence>
<gene>
    <name evidence="16" type="ORF">SAMN04487850_0286</name>
</gene>
<dbReference type="Pfam" id="PF13491">
    <property type="entry name" value="FtsK_4TM"/>
    <property type="match status" value="1"/>
</dbReference>
<dbReference type="InterPro" id="IPR018541">
    <property type="entry name" value="Ftsk_gamma"/>
</dbReference>
<evidence type="ECO:0000256" key="3">
    <source>
        <dbReference type="ARBA" id="ARBA00022475"/>
    </source>
</evidence>
<dbReference type="InterPro" id="IPR036390">
    <property type="entry name" value="WH_DNA-bd_sf"/>
</dbReference>
<dbReference type="GO" id="GO:0005886">
    <property type="term" value="C:plasma membrane"/>
    <property type="evidence" value="ECO:0007669"/>
    <property type="project" value="UniProtKB-SubCell"/>
</dbReference>
<keyword evidence="12" id="KW-0131">Cell cycle</keyword>
<evidence type="ECO:0000256" key="12">
    <source>
        <dbReference type="ARBA" id="ARBA00023306"/>
    </source>
</evidence>
<accession>A0A1I0M3G8</accession>
<dbReference type="InterPro" id="IPR002543">
    <property type="entry name" value="FtsK_dom"/>
</dbReference>
<keyword evidence="11 14" id="KW-0472">Membrane</keyword>
<dbReference type="GO" id="GO:0051301">
    <property type="term" value="P:cell division"/>
    <property type="evidence" value="ECO:0007669"/>
    <property type="project" value="UniProtKB-KW"/>
</dbReference>
<dbReference type="PANTHER" id="PTHR22683:SF41">
    <property type="entry name" value="DNA TRANSLOCASE FTSK"/>
    <property type="match status" value="1"/>
</dbReference>
<evidence type="ECO:0000256" key="9">
    <source>
        <dbReference type="ARBA" id="ARBA00022989"/>
    </source>
</evidence>
<evidence type="ECO:0000256" key="11">
    <source>
        <dbReference type="ARBA" id="ARBA00023136"/>
    </source>
</evidence>
<evidence type="ECO:0000256" key="10">
    <source>
        <dbReference type="ARBA" id="ARBA00023125"/>
    </source>
</evidence>
<reference evidence="16 17" key="1">
    <citation type="submission" date="2016-10" db="EMBL/GenBank/DDBJ databases">
        <authorList>
            <person name="de Groot N.N."/>
        </authorList>
    </citation>
    <scope>NUCLEOTIDE SEQUENCE [LARGE SCALE GENOMIC DNA]</scope>
    <source>
        <strain evidence="16 17">TC2-24</strain>
    </source>
</reference>
<dbReference type="PANTHER" id="PTHR22683">
    <property type="entry name" value="SPORULATION PROTEIN RELATED"/>
    <property type="match status" value="1"/>
</dbReference>
<feature type="transmembrane region" description="Helical" evidence="14">
    <location>
        <begin position="53"/>
        <end position="74"/>
    </location>
</feature>
<feature type="domain" description="FtsK" evidence="15">
    <location>
        <begin position="488"/>
        <end position="694"/>
    </location>
</feature>
<dbReference type="InterPro" id="IPR025199">
    <property type="entry name" value="FtsK_4TM"/>
</dbReference>
<dbReference type="Gene3D" id="3.40.50.300">
    <property type="entry name" value="P-loop containing nucleotide triphosphate hydrolases"/>
    <property type="match status" value="1"/>
</dbReference>
<sequence length="848" mass="93802">MVKSKFFQLLLHQNREKELRMAKKRKEKRSQSGSGISGILGFNHIFHNEKLNFCLGLLLFGLAIYLTLAFISYFSTGAADQSMIEDPKEGEVLNAHQEFSNTCGSLGSYAAWYFIKRCFGLPAFIVPLFLLLLGIHLMKAYRVNLLKWFLALMILMIWASVTFAKFLAPFFEDASFSPGGDHGLYICQYTENLVGAPGLTAILALTAIAFLTYLSAETILVIRKLLNPTKFINKVKFKITNDDPDEPQESYEQQMDMEEDPEVFDDPAEQVVEFRKDGKAVVLDDGYKAAAESVGLSNHAETTQEIDRLQRHDDVEFGVEVAKGDETADTKSALTAIEDLEPYDPKRDLENYRYPTLDLLKKYDNDGKPYIDMAEQTANKNRIVEVLQTFGVEISSIKATVGPTITLYEITLAPGVRISKIRSLEDDIALSLSALGIRIIAPIPGKGTVGIEVPNAKPSIVSMESILNSKKFQETQMELPCALGKTITNEVFMFDLAKAPHLLVAGATGQGKSVGLNAIVTSLLYKKHPAELKIVLVDPKKVEFSIYNPLINHFLAKVPDEDADPIITDVTKVVRTLNSLCKLMDTRYDLLKEVGARNIKEYNKKFIDRRIPPRGGHGYMPYVVVIIDEFGDLIMTAGKEIELPIARIAQLARAVGIHMVIATQRPTTTIITGNIKANFPARIAFKVSAGIDSKTILDRTGAQQLIGRGDLLALVGGAEPVRVQCAFVDTPEVERINDFISSQQSYGTAFELPEPDTPEVDFGEGGGAEVDMMHLDPLFEDAARLIVLNQSGSTSLIQRKFAIGYNRAGRLMDQLEKAGVVGAAMGSKPREVMIQDEVSLNNLLSNMR</sequence>
<dbReference type="Proteomes" id="UP000199373">
    <property type="component" value="Unassembled WGS sequence"/>
</dbReference>
<keyword evidence="9 14" id="KW-1133">Transmembrane helix</keyword>
<dbReference type="InterPro" id="IPR050206">
    <property type="entry name" value="FtsK/SpoIIIE/SftA"/>
</dbReference>
<dbReference type="EMBL" id="FOIQ01000001">
    <property type="protein sequence ID" value="SEV82893.1"/>
    <property type="molecule type" value="Genomic_DNA"/>
</dbReference>
<evidence type="ECO:0000256" key="8">
    <source>
        <dbReference type="ARBA" id="ARBA00022840"/>
    </source>
</evidence>
<evidence type="ECO:0000256" key="5">
    <source>
        <dbReference type="ARBA" id="ARBA00022692"/>
    </source>
</evidence>
<evidence type="ECO:0000256" key="6">
    <source>
        <dbReference type="ARBA" id="ARBA00022741"/>
    </source>
</evidence>
<evidence type="ECO:0000313" key="16">
    <source>
        <dbReference type="EMBL" id="SEV82893.1"/>
    </source>
</evidence>
<proteinExistence type="inferred from homology"/>
<dbReference type="Pfam" id="PF09397">
    <property type="entry name" value="FtsK_gamma"/>
    <property type="match status" value="1"/>
</dbReference>
<dbReference type="SMART" id="SM00843">
    <property type="entry name" value="Ftsk_gamma"/>
    <property type="match status" value="1"/>
</dbReference>
<evidence type="ECO:0000256" key="2">
    <source>
        <dbReference type="ARBA" id="ARBA00006474"/>
    </source>
</evidence>
<keyword evidence="17" id="KW-1185">Reference proteome</keyword>
<dbReference type="InterPro" id="IPR036388">
    <property type="entry name" value="WH-like_DNA-bd_sf"/>
</dbReference>
<dbReference type="GO" id="GO:0003677">
    <property type="term" value="F:DNA binding"/>
    <property type="evidence" value="ECO:0007669"/>
    <property type="project" value="UniProtKB-KW"/>
</dbReference>
<evidence type="ECO:0000256" key="7">
    <source>
        <dbReference type="ARBA" id="ARBA00022829"/>
    </source>
</evidence>
<keyword evidence="7" id="KW-0159">Chromosome partition</keyword>
<feature type="transmembrane region" description="Helical" evidence="14">
    <location>
        <begin position="114"/>
        <end position="133"/>
    </location>
</feature>
<dbReference type="SUPFAM" id="SSF46785">
    <property type="entry name" value="Winged helix' DNA-binding domain"/>
    <property type="match status" value="1"/>
</dbReference>
<dbReference type="Gene3D" id="1.10.10.10">
    <property type="entry name" value="Winged helix-like DNA-binding domain superfamily/Winged helix DNA-binding domain"/>
    <property type="match status" value="1"/>
</dbReference>
<keyword evidence="5 14" id="KW-0812">Transmembrane</keyword>
<evidence type="ECO:0000259" key="15">
    <source>
        <dbReference type="PROSITE" id="PS50901"/>
    </source>
</evidence>
<keyword evidence="3" id="KW-1003">Cell membrane</keyword>
<keyword evidence="4" id="KW-0132">Cell division</keyword>
<dbReference type="SUPFAM" id="SSF52540">
    <property type="entry name" value="P-loop containing nucleoside triphosphate hydrolases"/>
    <property type="match status" value="1"/>
</dbReference>
<dbReference type="Pfam" id="PF01580">
    <property type="entry name" value="FtsK_SpoIIIE"/>
    <property type="match status" value="1"/>
</dbReference>
<comment type="similarity">
    <text evidence="2">Belongs to the FtsK/SpoIIIE/SftA family.</text>
</comment>
<name>A0A1I0M3G8_9BACT</name>
<dbReference type="InterPro" id="IPR041027">
    <property type="entry name" value="FtsK_alpha"/>
</dbReference>
<feature type="binding site" evidence="13">
    <location>
        <begin position="506"/>
        <end position="513"/>
    </location>
    <ligand>
        <name>ATP</name>
        <dbReference type="ChEBI" id="CHEBI:30616"/>
    </ligand>
</feature>
<comment type="subcellular location">
    <subcellularLocation>
        <location evidence="1">Cell membrane</location>
        <topology evidence="1">Multi-pass membrane protein</topology>
    </subcellularLocation>
</comment>
<keyword evidence="10" id="KW-0238">DNA-binding</keyword>